<protein>
    <submittedName>
        <fullName evidence="5">AraC family transcriptional regulator</fullName>
    </submittedName>
</protein>
<dbReference type="InterPro" id="IPR018060">
    <property type="entry name" value="HTH_AraC"/>
</dbReference>
<dbReference type="InterPro" id="IPR009594">
    <property type="entry name" value="Tscrpt_reg_HTH_AraC_N"/>
</dbReference>
<sequence length="318" mass="35279">MDELKNAVRSYALRDADHDGLARTPISGFEMMCVDTPRGDLQAVYRPLVCVVLQGAKRMTVGRECRTITAGESVIVSADMPVVGRVVQASMAAPYMAVAVHLQLALIAEMAVQLDHSGAGPRGSGTERTHTQTVFTEDTRAPVLDCITRLMGLLQRPEAIPLLQQGLLRELHYWLMVGPHAAVLRALTDPTSHAHRIAAAISLLRRNARSRMRVEHLAAAANMSLTAFHKHFKQFTSLTPVQYQKRLRLIEARRLMLEQGLTAPHTAYEVGYESVPQFTRDYRRLYGRPPKQDVRTTFAPPLSDAGHESRSRPGESDS</sequence>
<feature type="domain" description="HTH araC/xylS-type" evidence="4">
    <location>
        <begin position="198"/>
        <end position="296"/>
    </location>
</feature>
<reference evidence="5 6" key="1">
    <citation type="submission" date="2023-08" db="EMBL/GenBank/DDBJ databases">
        <title>Alcaligenaceae gen. nov., a novel taxon isolated from the sludge of Yixing Pesticide Factory.</title>
        <authorList>
            <person name="Ruan L."/>
        </authorList>
    </citation>
    <scope>NUCLEOTIDE SEQUENCE [LARGE SCALE GENOMIC DNA]</scope>
    <source>
        <strain evidence="5 6">LG-2</strain>
    </source>
</reference>
<dbReference type="RefSeq" id="WP_347287104.1">
    <property type="nucleotide sequence ID" value="NZ_JAUZQE010000019.1"/>
</dbReference>
<keyword evidence="6" id="KW-1185">Reference proteome</keyword>
<dbReference type="InterPro" id="IPR009057">
    <property type="entry name" value="Homeodomain-like_sf"/>
</dbReference>
<evidence type="ECO:0000256" key="3">
    <source>
        <dbReference type="SAM" id="MobiDB-lite"/>
    </source>
</evidence>
<evidence type="ECO:0000313" key="6">
    <source>
        <dbReference type="Proteomes" id="UP001232156"/>
    </source>
</evidence>
<dbReference type="SMART" id="SM00342">
    <property type="entry name" value="HTH_ARAC"/>
    <property type="match status" value="1"/>
</dbReference>
<dbReference type="Gene3D" id="1.10.10.60">
    <property type="entry name" value="Homeodomain-like"/>
    <property type="match status" value="2"/>
</dbReference>
<proteinExistence type="predicted"/>
<name>A0ABU1D6W4_9BURK</name>
<feature type="region of interest" description="Disordered" evidence="3">
    <location>
        <begin position="289"/>
        <end position="318"/>
    </location>
</feature>
<dbReference type="PANTHER" id="PTHR43436">
    <property type="entry name" value="ARAC-FAMILY TRANSCRIPTIONAL REGULATOR"/>
    <property type="match status" value="1"/>
</dbReference>
<dbReference type="PANTHER" id="PTHR43436:SF1">
    <property type="entry name" value="TRANSCRIPTIONAL REGULATORY PROTEIN"/>
    <property type="match status" value="1"/>
</dbReference>
<evidence type="ECO:0000256" key="1">
    <source>
        <dbReference type="ARBA" id="ARBA00023015"/>
    </source>
</evidence>
<evidence type="ECO:0000256" key="2">
    <source>
        <dbReference type="ARBA" id="ARBA00023163"/>
    </source>
</evidence>
<dbReference type="Pfam" id="PF12833">
    <property type="entry name" value="HTH_18"/>
    <property type="match status" value="1"/>
</dbReference>
<feature type="compositionally biased region" description="Basic and acidic residues" evidence="3">
    <location>
        <begin position="305"/>
        <end position="318"/>
    </location>
</feature>
<evidence type="ECO:0000259" key="4">
    <source>
        <dbReference type="PROSITE" id="PS01124"/>
    </source>
</evidence>
<evidence type="ECO:0000313" key="5">
    <source>
        <dbReference type="EMBL" id="MDR4126160.1"/>
    </source>
</evidence>
<organism evidence="5 6">
    <name type="scientific">Yanghanlia caeni</name>
    <dbReference type="NCBI Taxonomy" id="3064283"/>
    <lineage>
        <taxon>Bacteria</taxon>
        <taxon>Pseudomonadati</taxon>
        <taxon>Pseudomonadota</taxon>
        <taxon>Betaproteobacteria</taxon>
        <taxon>Burkholderiales</taxon>
        <taxon>Alcaligenaceae</taxon>
        <taxon>Yanghanlia</taxon>
    </lineage>
</organism>
<dbReference type="EMBL" id="JAUZQE010000019">
    <property type="protein sequence ID" value="MDR4126160.1"/>
    <property type="molecule type" value="Genomic_DNA"/>
</dbReference>
<dbReference type="SUPFAM" id="SSF46689">
    <property type="entry name" value="Homeodomain-like"/>
    <property type="match status" value="2"/>
</dbReference>
<dbReference type="PROSITE" id="PS01124">
    <property type="entry name" value="HTH_ARAC_FAMILY_2"/>
    <property type="match status" value="1"/>
</dbReference>
<dbReference type="Proteomes" id="UP001232156">
    <property type="component" value="Unassembled WGS sequence"/>
</dbReference>
<comment type="caution">
    <text evidence="5">The sequence shown here is derived from an EMBL/GenBank/DDBJ whole genome shotgun (WGS) entry which is preliminary data.</text>
</comment>
<dbReference type="Pfam" id="PF06719">
    <property type="entry name" value="AraC_N"/>
    <property type="match status" value="1"/>
</dbReference>
<keyword evidence="2" id="KW-0804">Transcription</keyword>
<keyword evidence="1" id="KW-0805">Transcription regulation</keyword>
<accession>A0ABU1D6W4</accession>
<gene>
    <name evidence="5" type="ORF">Q8947_09215</name>
</gene>